<evidence type="ECO:0000256" key="13">
    <source>
        <dbReference type="ARBA" id="ARBA00059701"/>
    </source>
</evidence>
<dbReference type="Gene3D" id="3.40.50.1820">
    <property type="entry name" value="alpha/beta hydrolase"/>
    <property type="match status" value="2"/>
</dbReference>
<comment type="function">
    <text evidence="13">Cleaves C-terminal amino acids linked to proline in peptides such as angiotensin II, III and des-Arg9-bradykinin. This cleavage occurs at acidic pH, but enzymatic activity is retained with some substrates at neutral pH.</text>
</comment>
<comment type="similarity">
    <text evidence="2">Belongs to the peptidase S28 family.</text>
</comment>
<dbReference type="OrthoDB" id="2130629at2759"/>
<dbReference type="PANTHER" id="PTHR11010">
    <property type="entry name" value="PROTEASE S28 PRO-X CARBOXYPEPTIDASE-RELATED"/>
    <property type="match status" value="1"/>
</dbReference>
<keyword evidence="7" id="KW-0378">Hydrolase</keyword>
<gene>
    <name evidence="18" type="ORF">AGLY_007617</name>
</gene>
<dbReference type="EMBL" id="VYZN01000025">
    <property type="protein sequence ID" value="KAE9535716.1"/>
    <property type="molecule type" value="Genomic_DNA"/>
</dbReference>
<evidence type="ECO:0000256" key="8">
    <source>
        <dbReference type="ARBA" id="ARBA00023145"/>
    </source>
</evidence>
<evidence type="ECO:0000313" key="19">
    <source>
        <dbReference type="Proteomes" id="UP000475862"/>
    </source>
</evidence>
<evidence type="ECO:0000256" key="6">
    <source>
        <dbReference type="ARBA" id="ARBA00022729"/>
    </source>
</evidence>
<dbReference type="GO" id="GO:0005764">
    <property type="term" value="C:lysosome"/>
    <property type="evidence" value="ECO:0007669"/>
    <property type="project" value="UniProtKB-SubCell"/>
</dbReference>
<keyword evidence="6" id="KW-0732">Signal</keyword>
<protein>
    <recommendedName>
        <fullName evidence="15">Lysosomal Pro-X carboxypeptidase</fullName>
        <ecNumber evidence="14">3.4.16.2</ecNumber>
    </recommendedName>
    <alternativeName>
        <fullName evidence="17">Proline carboxypeptidase</fullName>
    </alternativeName>
    <alternativeName>
        <fullName evidence="16">Prolylcarboxypeptidase</fullName>
    </alternativeName>
</protein>
<evidence type="ECO:0000256" key="2">
    <source>
        <dbReference type="ARBA" id="ARBA00011079"/>
    </source>
</evidence>
<keyword evidence="9" id="KW-1015">Disulfide bond</keyword>
<organism evidence="18 19">
    <name type="scientific">Aphis glycines</name>
    <name type="common">Soybean aphid</name>
    <dbReference type="NCBI Taxonomy" id="307491"/>
    <lineage>
        <taxon>Eukaryota</taxon>
        <taxon>Metazoa</taxon>
        <taxon>Ecdysozoa</taxon>
        <taxon>Arthropoda</taxon>
        <taxon>Hexapoda</taxon>
        <taxon>Insecta</taxon>
        <taxon>Pterygota</taxon>
        <taxon>Neoptera</taxon>
        <taxon>Paraneoptera</taxon>
        <taxon>Hemiptera</taxon>
        <taxon>Sternorrhyncha</taxon>
        <taxon>Aphidomorpha</taxon>
        <taxon>Aphidoidea</taxon>
        <taxon>Aphididae</taxon>
        <taxon>Aphidini</taxon>
        <taxon>Aphis</taxon>
        <taxon>Aphis</taxon>
    </lineage>
</organism>
<evidence type="ECO:0000256" key="12">
    <source>
        <dbReference type="ARBA" id="ARBA00052013"/>
    </source>
</evidence>
<keyword evidence="8" id="KW-0865">Zymogen</keyword>
<dbReference type="AlphaFoldDB" id="A0A6G0TPS5"/>
<evidence type="ECO:0000256" key="4">
    <source>
        <dbReference type="ARBA" id="ARBA00022645"/>
    </source>
</evidence>
<dbReference type="PANTHER" id="PTHR11010:SF38">
    <property type="entry name" value="LYSOSOMAL PRO-X CARBOXYPEPTIDASE"/>
    <property type="match status" value="1"/>
</dbReference>
<evidence type="ECO:0000256" key="1">
    <source>
        <dbReference type="ARBA" id="ARBA00004371"/>
    </source>
</evidence>
<dbReference type="InterPro" id="IPR029058">
    <property type="entry name" value="AB_hydrolase_fold"/>
</dbReference>
<comment type="caution">
    <text evidence="18">The sequence shown here is derived from an EMBL/GenBank/DDBJ whole genome shotgun (WGS) entry which is preliminary data.</text>
</comment>
<keyword evidence="5" id="KW-0645">Protease</keyword>
<evidence type="ECO:0000256" key="10">
    <source>
        <dbReference type="ARBA" id="ARBA00023180"/>
    </source>
</evidence>
<keyword evidence="19" id="KW-1185">Reference proteome</keyword>
<dbReference type="InterPro" id="IPR008758">
    <property type="entry name" value="Peptidase_S28"/>
</dbReference>
<evidence type="ECO:0000256" key="7">
    <source>
        <dbReference type="ARBA" id="ARBA00022801"/>
    </source>
</evidence>
<keyword evidence="4" id="KW-0121">Carboxypeptidase</keyword>
<dbReference type="Pfam" id="PF05577">
    <property type="entry name" value="Peptidase_S28"/>
    <property type="match status" value="2"/>
</dbReference>
<evidence type="ECO:0000256" key="9">
    <source>
        <dbReference type="ARBA" id="ARBA00023157"/>
    </source>
</evidence>
<dbReference type="Proteomes" id="UP000475862">
    <property type="component" value="Unassembled WGS sequence"/>
</dbReference>
<comment type="subcellular location">
    <subcellularLocation>
        <location evidence="1">Lysosome</location>
    </subcellularLocation>
</comment>
<evidence type="ECO:0000256" key="5">
    <source>
        <dbReference type="ARBA" id="ARBA00022670"/>
    </source>
</evidence>
<sequence length="942" mass="106107">MDIILLLCKYSVTRRVMRSSRDDGLLILCIRDYSLLLKMSFTACLSYLAIALAALHLANGGYVYKTEYFTVPVDHFSFTNNETFRMKYLINDTYWERENGPIFFYAGNEGAIEMFCENTGFMWEIAEEFQALIVFAEHRYYGASMPFGNKSYDDNSRLGYLTSQQALADYVDLITYLRHNGSFSSRSLNETGDIYDFGVNDTIGTSPSSTNPVIAFGGSYGGMLAAWFRMKYPAIIEGAIASSAPIWQFTGMTPCNAFYRVTSSVYTDTSTECGLTILASWKAINNVTKTVEGKTWLSQKWKLCSPLTNDNDVLTLKQWASGLYVNLAMINYPYSANFLTPLPGYPVKEVCKPMKNHTEDDLTLLESVFKGLNVYFNYTGTSKCLDIFSSSAPTLGENGWNYQSCTEMVMPTCSNGVNDIFERQPWDLKAYAKYCFETFRVQPSVYTIEKTYGGKNLNAASNIIFSNGLLDPWSSGGVLQDISKTVLAVVIPESAHHLDLRASNPKDPESVDHFSYTNSDTFKMKYLMNDTYWDVDKGPIFFYAGNEGPIEDFSDNTGFMWEISREFNALVVFAEHRYYGESMPYGKSSFDDKVKLGYLTSQQAMADFVDLIKYLRNDTLCIGKRPNPVIAFGGSYGGMLAAWFRIKAIASSAPIWQFTGMTPCNDFYKVTSSVYRNTNIECGSTISASWKAINNVTETDSGKAWLTDNWKLCTPLETTDDVARLKYWAADVYVALAMVNYPYEANFLAPLPANPIKEVCKSMTNHTEDDATLLMSVFHGLSVYFNYTGSASCLNLSSAFSDDMMNGWNYQACTEMIMPFCTKGGEDDIFEPYPWDFESYAQYCENRYGVKPTTDDVEKQYGGKNLKAASNIIFSNGLLDPWSSGGVLKSMSSTVRALLIPDGAHHLDLRASHPNDTTSVIHARKTIKHWIIKWIFDYRHRK</sequence>
<dbReference type="EC" id="3.4.16.2" evidence="14"/>
<dbReference type="InterPro" id="IPR042269">
    <property type="entry name" value="Ser_carbopepase_S28_SKS"/>
</dbReference>
<dbReference type="GO" id="GO:0008239">
    <property type="term" value="F:dipeptidyl-peptidase activity"/>
    <property type="evidence" value="ECO:0007669"/>
    <property type="project" value="TreeGrafter"/>
</dbReference>
<dbReference type="SUPFAM" id="SSF53474">
    <property type="entry name" value="alpha/beta-Hydrolases"/>
    <property type="match status" value="2"/>
</dbReference>
<evidence type="ECO:0000256" key="15">
    <source>
        <dbReference type="ARBA" id="ARBA00073691"/>
    </source>
</evidence>
<dbReference type="FunFam" id="1.20.120.980:FF:000002">
    <property type="entry name" value="lysosomal Pro-X carboxypeptidase"/>
    <property type="match status" value="2"/>
</dbReference>
<keyword evidence="10" id="KW-0325">Glycoprotein</keyword>
<evidence type="ECO:0000256" key="16">
    <source>
        <dbReference type="ARBA" id="ARBA00076475"/>
    </source>
</evidence>
<accession>A0A6G0TPS5</accession>
<evidence type="ECO:0000256" key="3">
    <source>
        <dbReference type="ARBA" id="ARBA00011738"/>
    </source>
</evidence>
<dbReference type="GO" id="GO:0006508">
    <property type="term" value="P:proteolysis"/>
    <property type="evidence" value="ECO:0007669"/>
    <property type="project" value="UniProtKB-KW"/>
</dbReference>
<proteinExistence type="inferred from homology"/>
<evidence type="ECO:0000256" key="14">
    <source>
        <dbReference type="ARBA" id="ARBA00066456"/>
    </source>
</evidence>
<comment type="subunit">
    <text evidence="3">Homodimer.</text>
</comment>
<evidence type="ECO:0000256" key="11">
    <source>
        <dbReference type="ARBA" id="ARBA00023228"/>
    </source>
</evidence>
<keyword evidence="11" id="KW-0458">Lysosome</keyword>
<dbReference type="GO" id="GO:0004185">
    <property type="term" value="F:serine-type carboxypeptidase activity"/>
    <property type="evidence" value="ECO:0007669"/>
    <property type="project" value="UniProtKB-EC"/>
</dbReference>
<evidence type="ECO:0000313" key="18">
    <source>
        <dbReference type="EMBL" id="KAE9535716.1"/>
    </source>
</evidence>
<reference evidence="18 19" key="1">
    <citation type="submission" date="2019-08" db="EMBL/GenBank/DDBJ databases">
        <title>The genome of the soybean aphid Biotype 1, its phylome, world population structure and adaptation to the North American continent.</title>
        <authorList>
            <person name="Giordano R."/>
            <person name="Donthu R.K."/>
            <person name="Hernandez A.G."/>
            <person name="Wright C.L."/>
            <person name="Zimin A.V."/>
        </authorList>
    </citation>
    <scope>NUCLEOTIDE SEQUENCE [LARGE SCALE GENOMIC DNA]</scope>
    <source>
        <tissue evidence="18">Whole aphids</tissue>
    </source>
</reference>
<dbReference type="Gene3D" id="1.20.120.980">
    <property type="entry name" value="Serine carboxypeptidase S28, SKS domain"/>
    <property type="match status" value="2"/>
</dbReference>
<name>A0A6G0TPS5_APHGL</name>
<evidence type="ECO:0000256" key="17">
    <source>
        <dbReference type="ARBA" id="ARBA00076608"/>
    </source>
</evidence>
<comment type="catalytic activity">
    <reaction evidence="12">
        <text>Cleavage of a -Pro-|-Xaa bond to release a C-terminal amino acid.</text>
        <dbReference type="EC" id="3.4.16.2"/>
    </reaction>
</comment>